<keyword evidence="8 11" id="KW-0472">Membrane</keyword>
<evidence type="ECO:0000256" key="11">
    <source>
        <dbReference type="PROSITE-ProRule" id="PRU01360"/>
    </source>
</evidence>
<keyword evidence="10 11" id="KW-0998">Cell outer membrane</keyword>
<feature type="domain" description="TonB-dependent receptor plug" evidence="15">
    <location>
        <begin position="68"/>
        <end position="174"/>
    </location>
</feature>
<evidence type="ECO:0000256" key="13">
    <source>
        <dbReference type="SAM" id="SignalP"/>
    </source>
</evidence>
<keyword evidence="4 11" id="KW-1134">Transmembrane beta strand</keyword>
<evidence type="ECO:0000259" key="14">
    <source>
        <dbReference type="Pfam" id="PF00593"/>
    </source>
</evidence>
<dbReference type="CDD" id="cd01347">
    <property type="entry name" value="ligand_gated_channel"/>
    <property type="match status" value="1"/>
</dbReference>
<evidence type="ECO:0000256" key="10">
    <source>
        <dbReference type="ARBA" id="ARBA00023237"/>
    </source>
</evidence>
<dbReference type="PANTHER" id="PTHR30069">
    <property type="entry name" value="TONB-DEPENDENT OUTER MEMBRANE RECEPTOR"/>
    <property type="match status" value="1"/>
</dbReference>
<evidence type="ECO:0000256" key="4">
    <source>
        <dbReference type="ARBA" id="ARBA00022452"/>
    </source>
</evidence>
<evidence type="ECO:0000256" key="12">
    <source>
        <dbReference type="RuleBase" id="RU003357"/>
    </source>
</evidence>
<feature type="domain" description="TonB-dependent receptor-like beta-barrel" evidence="14">
    <location>
        <begin position="273"/>
        <end position="692"/>
    </location>
</feature>
<name>A0A2J7TD40_METSI</name>
<organism evidence="16 17">
    <name type="scientific">Methylocella silvestris</name>
    <dbReference type="NCBI Taxonomy" id="199596"/>
    <lineage>
        <taxon>Bacteria</taxon>
        <taxon>Pseudomonadati</taxon>
        <taxon>Pseudomonadota</taxon>
        <taxon>Alphaproteobacteria</taxon>
        <taxon>Hyphomicrobiales</taxon>
        <taxon>Beijerinckiaceae</taxon>
        <taxon>Methylocella</taxon>
    </lineage>
</organism>
<dbReference type="Proteomes" id="UP000236286">
    <property type="component" value="Unassembled WGS sequence"/>
</dbReference>
<keyword evidence="9 16" id="KW-0675">Receptor</keyword>
<feature type="signal peptide" evidence="13">
    <location>
        <begin position="1"/>
        <end position="23"/>
    </location>
</feature>
<dbReference type="GO" id="GO:0015232">
    <property type="term" value="F:heme transmembrane transporter activity"/>
    <property type="evidence" value="ECO:0007669"/>
    <property type="project" value="InterPro"/>
</dbReference>
<feature type="chain" id="PRO_5014317142" evidence="13">
    <location>
        <begin position="24"/>
        <end position="722"/>
    </location>
</feature>
<dbReference type="AlphaFoldDB" id="A0A2J7TD40"/>
<dbReference type="GO" id="GO:0009279">
    <property type="term" value="C:cell outer membrane"/>
    <property type="evidence" value="ECO:0007669"/>
    <property type="project" value="UniProtKB-SubCell"/>
</dbReference>
<evidence type="ECO:0000256" key="3">
    <source>
        <dbReference type="ARBA" id="ARBA00022448"/>
    </source>
</evidence>
<dbReference type="InterPro" id="IPR039426">
    <property type="entry name" value="TonB-dep_rcpt-like"/>
</dbReference>
<comment type="caution">
    <text evidence="16">The sequence shown here is derived from an EMBL/GenBank/DDBJ whole genome shotgun (WGS) entry which is preliminary data.</text>
</comment>
<dbReference type="Gene3D" id="2.170.130.10">
    <property type="entry name" value="TonB-dependent receptor, plug domain"/>
    <property type="match status" value="1"/>
</dbReference>
<dbReference type="Gene3D" id="2.40.170.20">
    <property type="entry name" value="TonB-dependent receptor, beta-barrel domain"/>
    <property type="match status" value="1"/>
</dbReference>
<dbReference type="EMBL" id="PDZR01000026">
    <property type="protein sequence ID" value="PNG24685.1"/>
    <property type="molecule type" value="Genomic_DNA"/>
</dbReference>
<dbReference type="InterPro" id="IPR011276">
    <property type="entry name" value="TonB_haem/Hb_rcpt"/>
</dbReference>
<proteinExistence type="inferred from homology"/>
<dbReference type="OrthoDB" id="9796221at2"/>
<comment type="similarity">
    <text evidence="2 11 12">Belongs to the TonB-dependent receptor family.</text>
</comment>
<dbReference type="GO" id="GO:0044718">
    <property type="term" value="P:siderophore transmembrane transport"/>
    <property type="evidence" value="ECO:0007669"/>
    <property type="project" value="TreeGrafter"/>
</dbReference>
<keyword evidence="6 13" id="KW-0732">Signal</keyword>
<dbReference type="InterPro" id="IPR037066">
    <property type="entry name" value="Plug_dom_sf"/>
</dbReference>
<evidence type="ECO:0000256" key="8">
    <source>
        <dbReference type="ARBA" id="ARBA00023136"/>
    </source>
</evidence>
<evidence type="ECO:0000259" key="15">
    <source>
        <dbReference type="Pfam" id="PF07715"/>
    </source>
</evidence>
<evidence type="ECO:0000256" key="9">
    <source>
        <dbReference type="ARBA" id="ARBA00023170"/>
    </source>
</evidence>
<evidence type="ECO:0000256" key="7">
    <source>
        <dbReference type="ARBA" id="ARBA00023077"/>
    </source>
</evidence>
<dbReference type="Pfam" id="PF07715">
    <property type="entry name" value="Plug"/>
    <property type="match status" value="1"/>
</dbReference>
<dbReference type="GO" id="GO:0015344">
    <property type="term" value="F:siderophore uptake transmembrane transporter activity"/>
    <property type="evidence" value="ECO:0007669"/>
    <property type="project" value="TreeGrafter"/>
</dbReference>
<keyword evidence="7 12" id="KW-0798">TonB box</keyword>
<sequence>MSVRTGVATAAAATFFAIAPVHGQTAPAPTQDAVPAADAAAPDAGLSGAISLDQITVTSTKTPEQAIDALSASSVVDTSQINVLQPSKASGVLQDIPGVTTQESQNDPGQSVNIRGLQDFGRVNILVDGARQDFQISGHNANGTYYLDPAFIGRADVTRGPVSNIYGSGAIGGVVYYTTRGVDDVLAPDKIYGASQTIGLGSNSREILTSTAGAARFGDYADLYAQFVYRGLASYFDGVGDKVADTGSTIAGGLFKANIRPAEGQQITVSSLNQSYNFTNNGTSNAGSRFSDHVTTGNYTLGYTAARPDLPWLDFSAKAYYTTTKNQQTALAPDATYEALGVVPGDPLADSMSTIGFDIHNTSRFDTGPLSHELTYGGDSAWDHVNTFDNAGGFVSALTPSGNRRLSGGFVQDQLRYGGWLRFVGALRYDDYSLTGDGVNSGGGHLSPKITIGVTPVQGIELYGLYAEAYRAPSVTETFIEGVHPFPAFNILPNPDLTPETGHNFEGGVNIKYDNILAQGDKLRIKANVFSNIVDNYIDFEPVGPSFLVPFIPGAPTSLCNVAPFLCFPITSYQYVNIAQAHLYGVELEGGYDWGGGFVAVSGAHINARNVSANQPLITSIPDKISGTFGLRFLDQQLTIGARAVFVAPSVELYDDTGATTNEPTKGYGLLDLFASYKFSESVNADLYLKNVFNQQYTQYLNTLPSAGFGAKASLTVKFSSM</sequence>
<dbReference type="PROSITE" id="PS52016">
    <property type="entry name" value="TONB_DEPENDENT_REC_3"/>
    <property type="match status" value="1"/>
</dbReference>
<dbReference type="RefSeq" id="WP_102844990.1">
    <property type="nucleotide sequence ID" value="NZ_PDZR01000026.1"/>
</dbReference>
<protein>
    <submittedName>
        <fullName evidence="16">TonB-dependent receptor</fullName>
    </submittedName>
</protein>
<evidence type="ECO:0000256" key="6">
    <source>
        <dbReference type="ARBA" id="ARBA00022729"/>
    </source>
</evidence>
<dbReference type="InterPro" id="IPR010949">
    <property type="entry name" value="TonB_Hb/transfer/lactofer_rcpt"/>
</dbReference>
<dbReference type="InterPro" id="IPR012910">
    <property type="entry name" value="Plug_dom"/>
</dbReference>
<dbReference type="SUPFAM" id="SSF56935">
    <property type="entry name" value="Porins"/>
    <property type="match status" value="1"/>
</dbReference>
<gene>
    <name evidence="16" type="ORF">CR492_17325</name>
</gene>
<accession>A0A2J7TD40</accession>
<evidence type="ECO:0000313" key="17">
    <source>
        <dbReference type="Proteomes" id="UP000236286"/>
    </source>
</evidence>
<dbReference type="InterPro" id="IPR036942">
    <property type="entry name" value="Beta-barrel_TonB_sf"/>
</dbReference>
<keyword evidence="3 11" id="KW-0813">Transport</keyword>
<evidence type="ECO:0000313" key="16">
    <source>
        <dbReference type="EMBL" id="PNG24685.1"/>
    </source>
</evidence>
<dbReference type="PANTHER" id="PTHR30069:SF41">
    <property type="entry name" value="HEME_HEMOPEXIN UTILIZATION PROTEIN C"/>
    <property type="match status" value="1"/>
</dbReference>
<keyword evidence="5 11" id="KW-0812">Transmembrane</keyword>
<evidence type="ECO:0000256" key="1">
    <source>
        <dbReference type="ARBA" id="ARBA00004571"/>
    </source>
</evidence>
<evidence type="ECO:0000256" key="5">
    <source>
        <dbReference type="ARBA" id="ARBA00022692"/>
    </source>
</evidence>
<dbReference type="NCBIfam" id="TIGR01786">
    <property type="entry name" value="TonB-hemlactrns"/>
    <property type="match status" value="1"/>
</dbReference>
<dbReference type="NCBIfam" id="TIGR01785">
    <property type="entry name" value="TonB-hemin"/>
    <property type="match status" value="1"/>
</dbReference>
<dbReference type="InterPro" id="IPR000531">
    <property type="entry name" value="Beta-barrel_TonB"/>
</dbReference>
<dbReference type="Pfam" id="PF00593">
    <property type="entry name" value="TonB_dep_Rec_b-barrel"/>
    <property type="match status" value="1"/>
</dbReference>
<evidence type="ECO:0000256" key="2">
    <source>
        <dbReference type="ARBA" id="ARBA00009810"/>
    </source>
</evidence>
<reference evidence="16 17" key="1">
    <citation type="submission" date="2017-10" db="EMBL/GenBank/DDBJ databases">
        <title>Genome announcement of Methylocella silvestris TVC from permafrost.</title>
        <authorList>
            <person name="Wang J."/>
            <person name="Geng K."/>
            <person name="Ul-Haque F."/>
            <person name="Crombie A.T."/>
            <person name="Street L.E."/>
            <person name="Wookey P.A."/>
            <person name="Murrell J.C."/>
            <person name="Pratscher J."/>
        </authorList>
    </citation>
    <scope>NUCLEOTIDE SEQUENCE [LARGE SCALE GENOMIC DNA]</scope>
    <source>
        <strain evidence="16 17">TVC</strain>
    </source>
</reference>
<comment type="subcellular location">
    <subcellularLocation>
        <location evidence="1 11">Cell outer membrane</location>
        <topology evidence="1 11">Multi-pass membrane protein</topology>
    </subcellularLocation>
</comment>